<sequence length="37" mass="4351">MATSLEFDPARPIRNSPIDLTDRTYFHRWFVGLSSRP</sequence>
<gene>
    <name evidence="1" type="ORF">MTUNDRAET4_0255</name>
</gene>
<name>A0A4U8Z833_METTU</name>
<dbReference type="AlphaFoldDB" id="A0A4U8Z833"/>
<dbReference type="KEGG" id="mtun:MTUNDRAET4_0255.2"/>
<evidence type="ECO:0000313" key="2">
    <source>
        <dbReference type="Proteomes" id="UP000294360"/>
    </source>
</evidence>
<dbReference type="EMBL" id="LR536452">
    <property type="protein sequence ID" value="VFU17772.1"/>
    <property type="molecule type" value="Genomic_DNA"/>
</dbReference>
<geneLocation type="plasmid" evidence="1 2">
    <name>3</name>
</geneLocation>
<organism evidence="1 2">
    <name type="scientific">Methylocella tundrae</name>
    <dbReference type="NCBI Taxonomy" id="227605"/>
    <lineage>
        <taxon>Bacteria</taxon>
        <taxon>Pseudomonadati</taxon>
        <taxon>Pseudomonadota</taxon>
        <taxon>Alphaproteobacteria</taxon>
        <taxon>Hyphomicrobiales</taxon>
        <taxon>Beijerinckiaceae</taxon>
        <taxon>Methylocella</taxon>
    </lineage>
</organism>
<dbReference type="Proteomes" id="UP000294360">
    <property type="component" value="Plasmid 3"/>
</dbReference>
<protein>
    <submittedName>
        <fullName evidence="1">Uncharacterized protein</fullName>
    </submittedName>
</protein>
<keyword evidence="1" id="KW-0614">Plasmid</keyword>
<reference evidence="1 2" key="1">
    <citation type="submission" date="2019-03" db="EMBL/GenBank/DDBJ databases">
        <authorList>
            <person name="Kox A.R. M."/>
        </authorList>
    </citation>
    <scope>NUCLEOTIDE SEQUENCE [LARGE SCALE GENOMIC DNA]</scope>
    <source>
        <strain evidence="1">MTUNDRAET4 annotated genome</strain>
        <plasmid evidence="2">3</plasmid>
    </source>
</reference>
<accession>A0A4U8Z833</accession>
<proteinExistence type="predicted"/>
<evidence type="ECO:0000313" key="1">
    <source>
        <dbReference type="EMBL" id="VFU17772.1"/>
    </source>
</evidence>